<accession>A0AC60QM70</accession>
<protein>
    <submittedName>
        <fullName evidence="1">Uncharacterized protein</fullName>
    </submittedName>
</protein>
<evidence type="ECO:0000313" key="1">
    <source>
        <dbReference type="EMBL" id="KAG0436601.1"/>
    </source>
</evidence>
<evidence type="ECO:0000313" key="2">
    <source>
        <dbReference type="Proteomes" id="UP000805193"/>
    </source>
</evidence>
<dbReference type="EMBL" id="JABSTQ010006841">
    <property type="protein sequence ID" value="KAG0436601.1"/>
    <property type="molecule type" value="Genomic_DNA"/>
</dbReference>
<name>A0AC60QM70_IXOPE</name>
<keyword evidence="2" id="KW-1185">Reference proteome</keyword>
<organism evidence="1 2">
    <name type="scientific">Ixodes persulcatus</name>
    <name type="common">Taiga tick</name>
    <dbReference type="NCBI Taxonomy" id="34615"/>
    <lineage>
        <taxon>Eukaryota</taxon>
        <taxon>Metazoa</taxon>
        <taxon>Ecdysozoa</taxon>
        <taxon>Arthropoda</taxon>
        <taxon>Chelicerata</taxon>
        <taxon>Arachnida</taxon>
        <taxon>Acari</taxon>
        <taxon>Parasitiformes</taxon>
        <taxon>Ixodida</taxon>
        <taxon>Ixodoidea</taxon>
        <taxon>Ixodidae</taxon>
        <taxon>Ixodinae</taxon>
        <taxon>Ixodes</taxon>
    </lineage>
</organism>
<sequence>MITHACVRYQDDLSVAIVLVEDIKDFKPSHSRDFVDGAKYSIKWLGQGSSSDDDDYYKARILLLGVSEADVKQKMDKRRMRIKKVFSSESSDNEAPEERSDGRKQEKKRMKEKQETSGRTNLAKLLEEKKKSMSRAHSLAHMKPSPQRESEERHSKDQEQIKKLQSQLEEKDKELAQLRSLNMKLQERFLKQDEDKETSQPSGHLGQCTIRSGPDHKRKCPDAPQRIFEAAGDSLKERQPAPNEDKVDLGQGIHLSRLVWEDVDRSGKDTIFVKELAVALYGPRELMERSAKDCYRERLQKGGMPGYLAGKAAKKDVTTLINEKIADLRRKEAKRQPIQAFAKTLEAVVWACVSLHNYLRSLDESDRGERLYCPAGYVDADKEGHPGQTTNGRWRVGSADRSVLSNVGRSNMHATVPKSVRDKNMKYFCSRNGELPWQYNVGLRGAAPAAPNA</sequence>
<gene>
    <name evidence="1" type="ORF">HPB47_017864</name>
</gene>
<reference evidence="1 2" key="1">
    <citation type="journal article" date="2020" name="Cell">
        <title>Large-Scale Comparative Analyses of Tick Genomes Elucidate Their Genetic Diversity and Vector Capacities.</title>
        <authorList>
            <consortium name="Tick Genome and Microbiome Consortium (TIGMIC)"/>
            <person name="Jia N."/>
            <person name="Wang J."/>
            <person name="Shi W."/>
            <person name="Du L."/>
            <person name="Sun Y."/>
            <person name="Zhan W."/>
            <person name="Jiang J.F."/>
            <person name="Wang Q."/>
            <person name="Zhang B."/>
            <person name="Ji P."/>
            <person name="Bell-Sakyi L."/>
            <person name="Cui X.M."/>
            <person name="Yuan T.T."/>
            <person name="Jiang B.G."/>
            <person name="Yang W.F."/>
            <person name="Lam T.T."/>
            <person name="Chang Q.C."/>
            <person name="Ding S.J."/>
            <person name="Wang X.J."/>
            <person name="Zhu J.G."/>
            <person name="Ruan X.D."/>
            <person name="Zhao L."/>
            <person name="Wei J.T."/>
            <person name="Ye R.Z."/>
            <person name="Que T.C."/>
            <person name="Du C.H."/>
            <person name="Zhou Y.H."/>
            <person name="Cheng J.X."/>
            <person name="Dai P.F."/>
            <person name="Guo W.B."/>
            <person name="Han X.H."/>
            <person name="Huang E.J."/>
            <person name="Li L.F."/>
            <person name="Wei W."/>
            <person name="Gao Y.C."/>
            <person name="Liu J.Z."/>
            <person name="Shao H.Z."/>
            <person name="Wang X."/>
            <person name="Wang C.C."/>
            <person name="Yang T.C."/>
            <person name="Huo Q.B."/>
            <person name="Li W."/>
            <person name="Chen H.Y."/>
            <person name="Chen S.E."/>
            <person name="Zhou L.G."/>
            <person name="Ni X.B."/>
            <person name="Tian J.H."/>
            <person name="Sheng Y."/>
            <person name="Liu T."/>
            <person name="Pan Y.S."/>
            <person name="Xia L.Y."/>
            <person name="Li J."/>
            <person name="Zhao F."/>
            <person name="Cao W.C."/>
        </authorList>
    </citation>
    <scope>NUCLEOTIDE SEQUENCE [LARGE SCALE GENOMIC DNA]</scope>
    <source>
        <strain evidence="1">Iper-2018</strain>
    </source>
</reference>
<comment type="caution">
    <text evidence="1">The sequence shown here is derived from an EMBL/GenBank/DDBJ whole genome shotgun (WGS) entry which is preliminary data.</text>
</comment>
<proteinExistence type="predicted"/>
<dbReference type="Proteomes" id="UP000805193">
    <property type="component" value="Unassembled WGS sequence"/>
</dbReference>